<dbReference type="Proteomes" id="UP001460888">
    <property type="component" value="Unassembled WGS sequence"/>
</dbReference>
<dbReference type="EC" id="1.8.1.4" evidence="3 13"/>
<evidence type="ECO:0000256" key="3">
    <source>
        <dbReference type="ARBA" id="ARBA00012608"/>
    </source>
</evidence>
<reference evidence="16 17" key="1">
    <citation type="submission" date="2013-03" db="EMBL/GenBank/DDBJ databases">
        <title>Salinisphaera dokdonensis CL-ES53 Genome Sequencing.</title>
        <authorList>
            <person name="Li C."/>
            <person name="Lai Q."/>
            <person name="Shao Z."/>
        </authorList>
    </citation>
    <scope>NUCLEOTIDE SEQUENCE [LARGE SCALE GENOMIC DNA]</scope>
    <source>
        <strain evidence="16 17">CL-ES53</strain>
    </source>
</reference>
<name>A0ABV2B320_9GAMM</name>
<evidence type="ECO:0000256" key="9">
    <source>
        <dbReference type="ARBA" id="ARBA00023027"/>
    </source>
</evidence>
<evidence type="ECO:0000256" key="12">
    <source>
        <dbReference type="ARBA" id="ARBA00049187"/>
    </source>
</evidence>
<keyword evidence="8 13" id="KW-0560">Oxidoreductase</keyword>
<gene>
    <name evidence="16" type="ORF">SADO_13578</name>
</gene>
<comment type="subcellular location">
    <subcellularLocation>
        <location evidence="1">Cytoplasm</location>
    </subcellularLocation>
</comment>
<dbReference type="InterPro" id="IPR004099">
    <property type="entry name" value="Pyr_nucl-diS_OxRdtase_dimer"/>
</dbReference>
<evidence type="ECO:0000256" key="2">
    <source>
        <dbReference type="ARBA" id="ARBA00007532"/>
    </source>
</evidence>
<feature type="domain" description="Pyridine nucleotide-disulphide oxidoreductase dimerisation" evidence="14">
    <location>
        <begin position="353"/>
        <end position="461"/>
    </location>
</feature>
<dbReference type="Pfam" id="PF07992">
    <property type="entry name" value="Pyr_redox_2"/>
    <property type="match status" value="1"/>
</dbReference>
<dbReference type="Gene3D" id="3.50.50.60">
    <property type="entry name" value="FAD/NAD(P)-binding domain"/>
    <property type="match status" value="2"/>
</dbReference>
<comment type="catalytic activity">
    <reaction evidence="12 13">
        <text>N(6)-[(R)-dihydrolipoyl]-L-lysyl-[protein] + NAD(+) = N(6)-[(R)-lipoyl]-L-lysyl-[protein] + NADH + H(+)</text>
        <dbReference type="Rhea" id="RHEA:15045"/>
        <dbReference type="Rhea" id="RHEA-COMP:10474"/>
        <dbReference type="Rhea" id="RHEA-COMP:10475"/>
        <dbReference type="ChEBI" id="CHEBI:15378"/>
        <dbReference type="ChEBI" id="CHEBI:57540"/>
        <dbReference type="ChEBI" id="CHEBI:57945"/>
        <dbReference type="ChEBI" id="CHEBI:83099"/>
        <dbReference type="ChEBI" id="CHEBI:83100"/>
        <dbReference type="EC" id="1.8.1.4"/>
    </reaction>
</comment>
<dbReference type="GO" id="GO:0004148">
    <property type="term" value="F:dihydrolipoyl dehydrogenase (NADH) activity"/>
    <property type="evidence" value="ECO:0007669"/>
    <property type="project" value="UniProtKB-EC"/>
</dbReference>
<comment type="cofactor">
    <cofactor evidence="13">
        <name>FAD</name>
        <dbReference type="ChEBI" id="CHEBI:57692"/>
    </cofactor>
    <text evidence="13">Binds 1 FAD per subunit.</text>
</comment>
<dbReference type="Gene3D" id="3.30.390.30">
    <property type="match status" value="1"/>
</dbReference>
<dbReference type="EMBL" id="APND01000004">
    <property type="protein sequence ID" value="MES1930289.1"/>
    <property type="molecule type" value="Genomic_DNA"/>
</dbReference>
<dbReference type="PROSITE" id="PS00076">
    <property type="entry name" value="PYRIDINE_REDOX_1"/>
    <property type="match status" value="1"/>
</dbReference>
<sequence length="479" mass="51073">MSNKFDVVVIGGGPAGYVAAIRAAQLGMNVACIDKWLDLNDKPSLGGTCLNAGCIPSKALLESSELYDRANSEFADHGIKTSGVELDLAQMQKRKAGVVSQLTGGIGSLFKANGVKSYAGRGQVVDSGEVLFVGHDGKEETLQAENIVIAAGSEPVELDIAKFDGDRIVDSWGALELDEVPKKLGVIGAGYIGVELGSVWSRLGSDVTLLEAVDDFMPIADRDVAKEGLKSFKKQGLDIQLGARVTEAKATKKGVEVKYTQGDESHSVTFDRLIVAVGRRPHTKDLCAKGARVELDDKGFIDVNDQFRTSLPGVYAVGDVVSNPMLAHKGMEEGVAVAEILAGQKPHLNYDVIPSVVYTHPEMAWVGKSEAQVKSAGTDYRVGQVPFAANGRAKALGQQGGFIKMIADAKTDEILGVHMIGPYVSELVQEMVVAMEYKASSEDIARIIHGHPTLGETVHETALAVDGRPIHFPPKRSKK</sequence>
<protein>
    <recommendedName>
        <fullName evidence="4 13">Dihydrolipoyl dehydrogenase</fullName>
        <ecNumber evidence="3 13">1.8.1.4</ecNumber>
    </recommendedName>
</protein>
<feature type="domain" description="FAD/NAD(P)-binding" evidence="15">
    <location>
        <begin position="5"/>
        <end position="334"/>
    </location>
</feature>
<dbReference type="PRINTS" id="PR00411">
    <property type="entry name" value="PNDRDTASEI"/>
</dbReference>
<evidence type="ECO:0000313" key="16">
    <source>
        <dbReference type="EMBL" id="MES1930289.1"/>
    </source>
</evidence>
<dbReference type="InterPro" id="IPR036188">
    <property type="entry name" value="FAD/NAD-bd_sf"/>
</dbReference>
<dbReference type="SUPFAM" id="SSF51905">
    <property type="entry name" value="FAD/NAD(P)-binding domain"/>
    <property type="match status" value="1"/>
</dbReference>
<dbReference type="InterPro" id="IPR001100">
    <property type="entry name" value="Pyr_nuc-diS_OxRdtase"/>
</dbReference>
<keyword evidence="5" id="KW-0963">Cytoplasm</keyword>
<dbReference type="InterPro" id="IPR050151">
    <property type="entry name" value="Class-I_Pyr_Nuc-Dis_Oxidored"/>
</dbReference>
<evidence type="ECO:0000256" key="10">
    <source>
        <dbReference type="ARBA" id="ARBA00023157"/>
    </source>
</evidence>
<dbReference type="InterPro" id="IPR016156">
    <property type="entry name" value="FAD/NAD-linked_Rdtase_dimer_sf"/>
</dbReference>
<accession>A0ABV2B320</accession>
<dbReference type="Pfam" id="PF02852">
    <property type="entry name" value="Pyr_redox_dim"/>
    <property type="match status" value="1"/>
</dbReference>
<keyword evidence="9 13" id="KW-0520">NAD</keyword>
<evidence type="ECO:0000259" key="15">
    <source>
        <dbReference type="Pfam" id="PF07992"/>
    </source>
</evidence>
<keyword evidence="6 13" id="KW-0285">Flavoprotein</keyword>
<keyword evidence="17" id="KW-1185">Reference proteome</keyword>
<dbReference type="RefSeq" id="WP_353112353.1">
    <property type="nucleotide sequence ID" value="NZ_APND01000004.1"/>
</dbReference>
<dbReference type="NCBIfam" id="TIGR01350">
    <property type="entry name" value="lipoamide_DH"/>
    <property type="match status" value="1"/>
</dbReference>
<evidence type="ECO:0000313" key="17">
    <source>
        <dbReference type="Proteomes" id="UP001460888"/>
    </source>
</evidence>
<evidence type="ECO:0000256" key="4">
    <source>
        <dbReference type="ARBA" id="ARBA00016961"/>
    </source>
</evidence>
<dbReference type="InterPro" id="IPR012999">
    <property type="entry name" value="Pyr_OxRdtase_I_AS"/>
</dbReference>
<comment type="miscellaneous">
    <text evidence="13">The active site is a redox-active disulfide bond.</text>
</comment>
<keyword evidence="7 13" id="KW-0274">FAD</keyword>
<evidence type="ECO:0000256" key="7">
    <source>
        <dbReference type="ARBA" id="ARBA00022827"/>
    </source>
</evidence>
<evidence type="ECO:0000256" key="11">
    <source>
        <dbReference type="ARBA" id="ARBA00023284"/>
    </source>
</evidence>
<evidence type="ECO:0000256" key="5">
    <source>
        <dbReference type="ARBA" id="ARBA00022490"/>
    </source>
</evidence>
<evidence type="ECO:0000256" key="8">
    <source>
        <dbReference type="ARBA" id="ARBA00023002"/>
    </source>
</evidence>
<dbReference type="SUPFAM" id="SSF55424">
    <property type="entry name" value="FAD/NAD-linked reductases, dimerisation (C-terminal) domain"/>
    <property type="match status" value="1"/>
</dbReference>
<dbReference type="PANTHER" id="PTHR22912">
    <property type="entry name" value="DISULFIDE OXIDOREDUCTASE"/>
    <property type="match status" value="1"/>
</dbReference>
<comment type="similarity">
    <text evidence="2 13">Belongs to the class-I pyridine nucleotide-disulfide oxidoreductase family.</text>
</comment>
<dbReference type="InterPro" id="IPR023753">
    <property type="entry name" value="FAD/NAD-binding_dom"/>
</dbReference>
<dbReference type="InterPro" id="IPR006258">
    <property type="entry name" value="Lipoamide_DH"/>
</dbReference>
<evidence type="ECO:0000256" key="13">
    <source>
        <dbReference type="RuleBase" id="RU003692"/>
    </source>
</evidence>
<dbReference type="PIRSF" id="PIRSF000350">
    <property type="entry name" value="Mercury_reductase_MerA"/>
    <property type="match status" value="1"/>
</dbReference>
<evidence type="ECO:0000256" key="6">
    <source>
        <dbReference type="ARBA" id="ARBA00022630"/>
    </source>
</evidence>
<keyword evidence="11 13" id="KW-0676">Redox-active center</keyword>
<dbReference type="PRINTS" id="PR00368">
    <property type="entry name" value="FADPNR"/>
</dbReference>
<comment type="caution">
    <text evidence="16">The sequence shown here is derived from an EMBL/GenBank/DDBJ whole genome shotgun (WGS) entry which is preliminary data.</text>
</comment>
<dbReference type="PANTHER" id="PTHR22912:SF224">
    <property type="entry name" value="DIHYDROLIPOYL DEHYDROGENASE"/>
    <property type="match status" value="1"/>
</dbReference>
<evidence type="ECO:0000259" key="14">
    <source>
        <dbReference type="Pfam" id="PF02852"/>
    </source>
</evidence>
<proteinExistence type="inferred from homology"/>
<organism evidence="16 17">
    <name type="scientific">Salinisphaera dokdonensis CL-ES53</name>
    <dbReference type="NCBI Taxonomy" id="1304272"/>
    <lineage>
        <taxon>Bacteria</taxon>
        <taxon>Pseudomonadati</taxon>
        <taxon>Pseudomonadota</taxon>
        <taxon>Gammaproteobacteria</taxon>
        <taxon>Salinisphaerales</taxon>
        <taxon>Salinisphaeraceae</taxon>
        <taxon>Salinisphaera</taxon>
    </lineage>
</organism>
<keyword evidence="10" id="KW-1015">Disulfide bond</keyword>
<evidence type="ECO:0000256" key="1">
    <source>
        <dbReference type="ARBA" id="ARBA00004496"/>
    </source>
</evidence>